<sequence>MTEQHNTAKTDNKHRKKTWCRRILCGISAVIISFIFILLLLLMTSRGQVALIKLSDKWLDSLSIGNVSGGLQEGLVLENVHYRTEGIEVTLAQGRLQLDLHCLWQRKICLQDLSLNQPQIHIDTAFLSSDETETNADTTMQRIDLPISLQADHLAIEQLLLHIDNQQISLATFKSAVSLNNESGLTLAPTEIRQLQIHQQVAPTTELDLTDSHSNPTTPTDWQQIEQRLQQPLLANLAQVQLPFDFHIVNIEGTNWSYQQTDGEQVLQQITVPTLQLQAKAVDDNVQLNTLVINSSLGNLEGTGQIQLQQDFPLDFHLNSTLNAIKNEQQVLLPDTKLALHLTGNLLKQTQLSLISQGGLKAELNAQAELNQAKTPFQLQFNLSDWRYPASGKDPLTTKGIQLLAQGNLLDYHLDFNGQVQGMGIPKAQLAMGLQGGLTQAQIKQFLLKTLGGSMEMNGELDWHKGLAWQNDLTIQQINSAELSQDWRALLSGQLSTTGYAHTDDWQIAVNKLNLQGRINGQPLDLQGHFTANKSELINIPQFVLNYGKNSLHLQGHLNQQSDLKLEINAPNLTGLLPHLSANLMGYMNIKGDINEPNVDIDLAGKNIRFQQLSIADIRLTSHITSQQQIQGNLDLSLRQFQFDEIKLNSAQLQLSGNEQQHQLQLRSQGQPFYANLDLSGHFSRAEQTWQGDLKHLDIHSPIGQISNNKAITIDYHHLDLLATVSPHCWDNPNLELCFSKPLTLGENGEIHFTIPRLNLAIVNQLTEQANLLKGQLTSQGQVSWFTDKPLDLTLKIEGKNLALNQKIDYRSFDLAMTSLSLDTRLQENNLTVNTALQLANNGRLNTNLQINDIAQRRQLGGTLVLDQLNLALFDQLLTRGDSIKGELNANLRFAGDLQAPLLNGKIELDQLKLAMIALPVPITNGQLAIQFNGNSSSLQGMIESENNNRLNLEGSASWRDLERWTAEVSAKANEFEVDIPNMARLRISPDIQVSATPKLLSLSGEVNIPWARINIEQLPESAVSVSSDEVILDKTPTAKINLPRQTEQPAGMLIQSDLKIQIGDNVQLDAYGLKTGLKGILSVRQEKGNLGLYGQINLQNGRYSSFGQDLLIRKGQISFSGLPSQPLLNIEAIRNPEVMEDSSVTAGVKVVGLADSPEVTIFSEPSMSQDQALSYLLTGRSLENSGEAGSGSSVGAALLGLGLAKSGKLIGGIGETFGIQDLNLGTQGIGDSSQVVVSGYITPRLQVKYGVGLFDGLAEFTVKYRLMPRLYLQSVSGVNQAFDILYQFEF</sequence>
<evidence type="ECO:0000256" key="2">
    <source>
        <dbReference type="ARBA" id="ARBA00022692"/>
    </source>
</evidence>
<evidence type="ECO:0000256" key="5">
    <source>
        <dbReference type="SAM" id="Phobius"/>
    </source>
</evidence>
<dbReference type="InterPro" id="IPR007452">
    <property type="entry name" value="TamB_C"/>
</dbReference>
<keyword evidence="2 5" id="KW-0812">Transmembrane</keyword>
<dbReference type="RefSeq" id="WP_132691831.1">
    <property type="nucleotide sequence ID" value="NZ_SMFT01000005.1"/>
</dbReference>
<dbReference type="GO" id="GO:0009306">
    <property type="term" value="P:protein secretion"/>
    <property type="evidence" value="ECO:0007669"/>
    <property type="project" value="InterPro"/>
</dbReference>
<comment type="caution">
    <text evidence="7">The sequence shown here is derived from an EMBL/GenBank/DDBJ whole genome shotgun (WGS) entry which is preliminary data.</text>
</comment>
<evidence type="ECO:0000313" key="7">
    <source>
        <dbReference type="EMBL" id="TCJ95903.1"/>
    </source>
</evidence>
<dbReference type="GO" id="GO:0005886">
    <property type="term" value="C:plasma membrane"/>
    <property type="evidence" value="ECO:0007669"/>
    <property type="project" value="InterPro"/>
</dbReference>
<feature type="transmembrane region" description="Helical" evidence="5">
    <location>
        <begin position="23"/>
        <end position="43"/>
    </location>
</feature>
<evidence type="ECO:0000256" key="3">
    <source>
        <dbReference type="ARBA" id="ARBA00022989"/>
    </source>
</evidence>
<dbReference type="Proteomes" id="UP000294702">
    <property type="component" value="Unassembled WGS sequence"/>
</dbReference>
<dbReference type="GO" id="GO:0097347">
    <property type="term" value="C:TAM protein secretion complex"/>
    <property type="evidence" value="ECO:0007669"/>
    <property type="project" value="TreeGrafter"/>
</dbReference>
<dbReference type="PANTHER" id="PTHR36985:SF1">
    <property type="entry name" value="TRANSLOCATION AND ASSEMBLY MODULE SUBUNIT TAMB"/>
    <property type="match status" value="1"/>
</dbReference>
<keyword evidence="4 5" id="KW-0472">Membrane</keyword>
<evidence type="ECO:0000256" key="4">
    <source>
        <dbReference type="ARBA" id="ARBA00023136"/>
    </source>
</evidence>
<comment type="subcellular location">
    <subcellularLocation>
        <location evidence="1">Membrane</location>
        <topology evidence="1">Single-pass membrane protein</topology>
    </subcellularLocation>
</comment>
<feature type="domain" description="Translocation and assembly module TamB C-terminal" evidence="6">
    <location>
        <begin position="945"/>
        <end position="1291"/>
    </location>
</feature>
<keyword evidence="3 5" id="KW-1133">Transmembrane helix</keyword>
<dbReference type="PANTHER" id="PTHR36985">
    <property type="entry name" value="TRANSLOCATION AND ASSEMBLY MODULE SUBUNIT TAMB"/>
    <property type="match status" value="1"/>
</dbReference>
<reference evidence="7 8" key="1">
    <citation type="submission" date="2019-03" db="EMBL/GenBank/DDBJ databases">
        <title>Genomic Encyclopedia of Type Strains, Phase IV (KMG-IV): sequencing the most valuable type-strain genomes for metagenomic binning, comparative biology and taxonomic classification.</title>
        <authorList>
            <person name="Goeker M."/>
        </authorList>
    </citation>
    <scope>NUCLEOTIDE SEQUENCE [LARGE SCALE GENOMIC DNA]</scope>
    <source>
        <strain evidence="7 8">DSM 15534</strain>
    </source>
</reference>
<accession>A0A4R1FMU0</accession>
<evidence type="ECO:0000259" key="6">
    <source>
        <dbReference type="Pfam" id="PF04357"/>
    </source>
</evidence>
<proteinExistence type="predicted"/>
<organism evidence="7 8">
    <name type="scientific">Volucribacter psittacicida</name>
    <dbReference type="NCBI Taxonomy" id="203482"/>
    <lineage>
        <taxon>Bacteria</taxon>
        <taxon>Pseudomonadati</taxon>
        <taxon>Pseudomonadota</taxon>
        <taxon>Gammaproteobacteria</taxon>
        <taxon>Pasteurellales</taxon>
        <taxon>Pasteurellaceae</taxon>
        <taxon>Volucribacter</taxon>
    </lineage>
</organism>
<dbReference type="Pfam" id="PF04357">
    <property type="entry name" value="TamB"/>
    <property type="match status" value="1"/>
</dbReference>
<evidence type="ECO:0000313" key="8">
    <source>
        <dbReference type="Proteomes" id="UP000294702"/>
    </source>
</evidence>
<dbReference type="EMBL" id="SMFT01000005">
    <property type="protein sequence ID" value="TCJ95903.1"/>
    <property type="molecule type" value="Genomic_DNA"/>
</dbReference>
<gene>
    <name evidence="7" type="ORF">EV694_1905</name>
</gene>
<keyword evidence="8" id="KW-1185">Reference proteome</keyword>
<protein>
    <submittedName>
        <fullName evidence="7">Autotransporter secretion inner membrane protein TamB</fullName>
    </submittedName>
</protein>
<evidence type="ECO:0000256" key="1">
    <source>
        <dbReference type="ARBA" id="ARBA00004167"/>
    </source>
</evidence>
<name>A0A4R1FMU0_9PAST</name>
<dbReference type="OrthoDB" id="5555605at2"/>